<dbReference type="Proteomes" id="UP001147782">
    <property type="component" value="Unassembled WGS sequence"/>
</dbReference>
<protein>
    <submittedName>
        <fullName evidence="1">Uncharacterized protein</fullName>
    </submittedName>
</protein>
<sequence>MHTTRTHGRLYPSWRLPMLLPLKTLEHRFNEVLLDHARQTIKALDKGQMRPRPYPNESTLLPMWASASTMSAAQGPVDSATERTTSVAGVSPESEIVESAVPIADTPPVDCKSFSNCVLAPSDTFTGVISPAVSAPCFLAGPLHIHLEMEEISKSECAARCLVYSIERMTVSQTTKLPIESPMMDVVELKSEMTYALPANGTFCLTAHNTAVKIAFKR</sequence>
<reference evidence="1" key="1">
    <citation type="submission" date="2022-11" db="EMBL/GenBank/DDBJ databases">
        <authorList>
            <person name="Petersen C."/>
        </authorList>
    </citation>
    <scope>NUCLEOTIDE SEQUENCE</scope>
    <source>
        <strain evidence="1">IBT 29864</strain>
    </source>
</reference>
<keyword evidence="2" id="KW-1185">Reference proteome</keyword>
<organism evidence="1 2">
    <name type="scientific">Penicillium cataractarum</name>
    <dbReference type="NCBI Taxonomy" id="2100454"/>
    <lineage>
        <taxon>Eukaryota</taxon>
        <taxon>Fungi</taxon>
        <taxon>Dikarya</taxon>
        <taxon>Ascomycota</taxon>
        <taxon>Pezizomycotina</taxon>
        <taxon>Eurotiomycetes</taxon>
        <taxon>Eurotiomycetidae</taxon>
        <taxon>Eurotiales</taxon>
        <taxon>Aspergillaceae</taxon>
        <taxon>Penicillium</taxon>
    </lineage>
</organism>
<dbReference type="RefSeq" id="XP_056556826.1">
    <property type="nucleotide sequence ID" value="XM_056698301.1"/>
</dbReference>
<evidence type="ECO:0000313" key="1">
    <source>
        <dbReference type="EMBL" id="KAJ5377963.1"/>
    </source>
</evidence>
<dbReference type="EMBL" id="JAPZBS010000004">
    <property type="protein sequence ID" value="KAJ5377963.1"/>
    <property type="molecule type" value="Genomic_DNA"/>
</dbReference>
<accession>A0A9W9VDC5</accession>
<proteinExistence type="predicted"/>
<dbReference type="GeneID" id="81437480"/>
<gene>
    <name evidence="1" type="ORF">N7496_005372</name>
</gene>
<evidence type="ECO:0000313" key="2">
    <source>
        <dbReference type="Proteomes" id="UP001147782"/>
    </source>
</evidence>
<dbReference type="OrthoDB" id="4851849at2759"/>
<name>A0A9W9VDC5_9EURO</name>
<reference evidence="1" key="2">
    <citation type="journal article" date="2023" name="IMA Fungus">
        <title>Comparative genomic study of the Penicillium genus elucidates a diverse pangenome and 15 lateral gene transfer events.</title>
        <authorList>
            <person name="Petersen C."/>
            <person name="Sorensen T."/>
            <person name="Nielsen M.R."/>
            <person name="Sondergaard T.E."/>
            <person name="Sorensen J.L."/>
            <person name="Fitzpatrick D.A."/>
            <person name="Frisvad J.C."/>
            <person name="Nielsen K.L."/>
        </authorList>
    </citation>
    <scope>NUCLEOTIDE SEQUENCE</scope>
    <source>
        <strain evidence="1">IBT 29864</strain>
    </source>
</reference>
<dbReference type="AlphaFoldDB" id="A0A9W9VDC5"/>
<comment type="caution">
    <text evidence="1">The sequence shown here is derived from an EMBL/GenBank/DDBJ whole genome shotgun (WGS) entry which is preliminary data.</text>
</comment>